<evidence type="ECO:0000313" key="1">
    <source>
        <dbReference type="EMBL" id="OIQ75689.1"/>
    </source>
</evidence>
<proteinExistence type="predicted"/>
<name>A0A1J5PW45_9ZZZZ</name>
<reference evidence="1" key="1">
    <citation type="submission" date="2016-10" db="EMBL/GenBank/DDBJ databases">
        <title>Sequence of Gallionella enrichment culture.</title>
        <authorList>
            <person name="Poehlein A."/>
            <person name="Muehling M."/>
            <person name="Daniel R."/>
        </authorList>
    </citation>
    <scope>NUCLEOTIDE SEQUENCE</scope>
</reference>
<dbReference type="AlphaFoldDB" id="A0A1J5PW45"/>
<gene>
    <name evidence="1" type="ORF">GALL_426390</name>
</gene>
<organism evidence="1">
    <name type="scientific">mine drainage metagenome</name>
    <dbReference type="NCBI Taxonomy" id="410659"/>
    <lineage>
        <taxon>unclassified sequences</taxon>
        <taxon>metagenomes</taxon>
        <taxon>ecological metagenomes</taxon>
    </lineage>
</organism>
<accession>A0A1J5PW45</accession>
<comment type="caution">
    <text evidence="1">The sequence shown here is derived from an EMBL/GenBank/DDBJ whole genome shotgun (WGS) entry which is preliminary data.</text>
</comment>
<dbReference type="EMBL" id="MLJW01002086">
    <property type="protein sequence ID" value="OIQ75689.1"/>
    <property type="molecule type" value="Genomic_DNA"/>
</dbReference>
<sequence length="40" mass="4175">MRRELAADASGLQPADHQAECALGGAQAPQRIVQADDELA</sequence>
<protein>
    <submittedName>
        <fullName evidence="1">Uncharacterized protein</fullName>
    </submittedName>
</protein>